<comment type="similarity">
    <text evidence="4">Belongs to the HSF family.</text>
</comment>
<proteinExistence type="inferred from homology"/>
<evidence type="ECO:0000256" key="5">
    <source>
        <dbReference type="SAM" id="MobiDB-lite"/>
    </source>
</evidence>
<name>A0A1Z5JEE2_FISSO</name>
<evidence type="ECO:0000256" key="4">
    <source>
        <dbReference type="RuleBase" id="RU004020"/>
    </source>
</evidence>
<dbReference type="Gene3D" id="1.10.10.10">
    <property type="entry name" value="Winged helix-like DNA-binding domain superfamily/Winged helix DNA-binding domain"/>
    <property type="match status" value="1"/>
</dbReference>
<reference evidence="7 8" key="1">
    <citation type="journal article" date="2015" name="Plant Cell">
        <title>Oil accumulation by the oleaginous diatom Fistulifera solaris as revealed by the genome and transcriptome.</title>
        <authorList>
            <person name="Tanaka T."/>
            <person name="Maeda Y."/>
            <person name="Veluchamy A."/>
            <person name="Tanaka M."/>
            <person name="Abida H."/>
            <person name="Marechal E."/>
            <person name="Bowler C."/>
            <person name="Muto M."/>
            <person name="Sunaga Y."/>
            <person name="Tanaka M."/>
            <person name="Yoshino T."/>
            <person name="Taniguchi T."/>
            <person name="Fukuda Y."/>
            <person name="Nemoto M."/>
            <person name="Matsumoto M."/>
            <person name="Wong P.S."/>
            <person name="Aburatani S."/>
            <person name="Fujibuchi W."/>
        </authorList>
    </citation>
    <scope>NUCLEOTIDE SEQUENCE [LARGE SCALE GENOMIC DNA]</scope>
    <source>
        <strain evidence="7 8">JPCC DA0580</strain>
    </source>
</reference>
<protein>
    <recommendedName>
        <fullName evidence="6">HSF-type DNA-binding domain-containing protein</fullName>
    </recommendedName>
</protein>
<dbReference type="EMBL" id="BDSP01000050">
    <property type="protein sequence ID" value="GAX12374.1"/>
    <property type="molecule type" value="Genomic_DNA"/>
</dbReference>
<feature type="region of interest" description="Disordered" evidence="5">
    <location>
        <begin position="197"/>
        <end position="217"/>
    </location>
</feature>
<dbReference type="GO" id="GO:0005634">
    <property type="term" value="C:nucleus"/>
    <property type="evidence" value="ECO:0007669"/>
    <property type="project" value="UniProtKB-SubCell"/>
</dbReference>
<feature type="region of interest" description="Disordered" evidence="5">
    <location>
        <begin position="162"/>
        <end position="183"/>
    </location>
</feature>
<gene>
    <name evidence="7" type="ORF">FisN_1Hh308</name>
</gene>
<sequence length="217" mass="24338">MDILSDGSHSHVVSWCDHGNAFMIHKKKIFESEILPLYFRGSRFASFTRKLNRWGFSRISRGPETGSYYHKLFSRDNPELCTQMSNNSGTKVQAAPSHPQPFANMQGTMGSFGYPAMPMLGPQMAMQHNPVMWQQMQLMQMQHMQMMQMQQGMFKGVEAIPSKDGLSSQKKAPSITSSANGFDPLFGGIQDDVKVALSDSDEAERNHLHSSIQSETV</sequence>
<feature type="compositionally biased region" description="Polar residues" evidence="5">
    <location>
        <begin position="165"/>
        <end position="180"/>
    </location>
</feature>
<keyword evidence="2" id="KW-0238">DNA-binding</keyword>
<feature type="domain" description="HSF-type DNA-binding" evidence="6">
    <location>
        <begin position="2"/>
        <end position="87"/>
    </location>
</feature>
<dbReference type="InterPro" id="IPR000232">
    <property type="entry name" value="HSF_DNA-bd"/>
</dbReference>
<keyword evidence="3" id="KW-0539">Nucleus</keyword>
<organism evidence="7 8">
    <name type="scientific">Fistulifera solaris</name>
    <name type="common">Oleaginous diatom</name>
    <dbReference type="NCBI Taxonomy" id="1519565"/>
    <lineage>
        <taxon>Eukaryota</taxon>
        <taxon>Sar</taxon>
        <taxon>Stramenopiles</taxon>
        <taxon>Ochrophyta</taxon>
        <taxon>Bacillariophyta</taxon>
        <taxon>Bacillariophyceae</taxon>
        <taxon>Bacillariophycidae</taxon>
        <taxon>Naviculales</taxon>
        <taxon>Naviculaceae</taxon>
        <taxon>Fistulifera</taxon>
    </lineage>
</organism>
<dbReference type="Proteomes" id="UP000198406">
    <property type="component" value="Unassembled WGS sequence"/>
</dbReference>
<keyword evidence="8" id="KW-1185">Reference proteome</keyword>
<dbReference type="GO" id="GO:0043565">
    <property type="term" value="F:sequence-specific DNA binding"/>
    <property type="evidence" value="ECO:0007669"/>
    <property type="project" value="InterPro"/>
</dbReference>
<dbReference type="SMART" id="SM00415">
    <property type="entry name" value="HSF"/>
    <property type="match status" value="1"/>
</dbReference>
<dbReference type="Pfam" id="PF00447">
    <property type="entry name" value="HSF_DNA-bind"/>
    <property type="match status" value="1"/>
</dbReference>
<evidence type="ECO:0000259" key="6">
    <source>
        <dbReference type="SMART" id="SM00415"/>
    </source>
</evidence>
<dbReference type="OrthoDB" id="60033at2759"/>
<evidence type="ECO:0000256" key="3">
    <source>
        <dbReference type="ARBA" id="ARBA00023242"/>
    </source>
</evidence>
<evidence type="ECO:0000256" key="2">
    <source>
        <dbReference type="ARBA" id="ARBA00023125"/>
    </source>
</evidence>
<dbReference type="FunFam" id="1.10.10.10:FF:000479">
    <property type="entry name" value="Predicted protein"/>
    <property type="match status" value="1"/>
</dbReference>
<comment type="subcellular location">
    <subcellularLocation>
        <location evidence="1">Nucleus</location>
    </subcellularLocation>
</comment>
<dbReference type="AlphaFoldDB" id="A0A1Z5JEE2"/>
<dbReference type="SUPFAM" id="SSF46785">
    <property type="entry name" value="Winged helix' DNA-binding domain"/>
    <property type="match status" value="1"/>
</dbReference>
<dbReference type="PANTHER" id="PTHR10015:SF206">
    <property type="entry name" value="HSF-TYPE DNA-BINDING DOMAIN-CONTAINING PROTEIN"/>
    <property type="match status" value="1"/>
</dbReference>
<comment type="caution">
    <text evidence="7">The sequence shown here is derived from an EMBL/GenBank/DDBJ whole genome shotgun (WGS) entry which is preliminary data.</text>
</comment>
<dbReference type="InterPro" id="IPR036388">
    <property type="entry name" value="WH-like_DNA-bd_sf"/>
</dbReference>
<accession>A0A1Z5JEE2</accession>
<evidence type="ECO:0000313" key="7">
    <source>
        <dbReference type="EMBL" id="GAX12374.1"/>
    </source>
</evidence>
<dbReference type="GO" id="GO:0003700">
    <property type="term" value="F:DNA-binding transcription factor activity"/>
    <property type="evidence" value="ECO:0007669"/>
    <property type="project" value="InterPro"/>
</dbReference>
<dbReference type="InParanoid" id="A0A1Z5JEE2"/>
<dbReference type="InterPro" id="IPR036390">
    <property type="entry name" value="WH_DNA-bd_sf"/>
</dbReference>
<evidence type="ECO:0000256" key="1">
    <source>
        <dbReference type="ARBA" id="ARBA00004123"/>
    </source>
</evidence>
<dbReference type="PANTHER" id="PTHR10015">
    <property type="entry name" value="HEAT SHOCK TRANSCRIPTION FACTOR"/>
    <property type="match status" value="1"/>
</dbReference>
<evidence type="ECO:0000313" key="8">
    <source>
        <dbReference type="Proteomes" id="UP000198406"/>
    </source>
</evidence>